<dbReference type="InterPro" id="IPR018960">
    <property type="entry name" value="DUF1990"/>
</dbReference>
<evidence type="ECO:0000313" key="2">
    <source>
        <dbReference type="EMBL" id="WTY38173.1"/>
    </source>
</evidence>
<organism evidence="2 3">
    <name type="scientific">Nocardia salmonicida</name>
    <dbReference type="NCBI Taxonomy" id="53431"/>
    <lineage>
        <taxon>Bacteria</taxon>
        <taxon>Bacillati</taxon>
        <taxon>Actinomycetota</taxon>
        <taxon>Actinomycetes</taxon>
        <taxon>Mycobacteriales</taxon>
        <taxon>Nocardiaceae</taxon>
        <taxon>Nocardia</taxon>
    </lineage>
</organism>
<protein>
    <submittedName>
        <fullName evidence="2">DUF1990 domain-containing protein</fullName>
    </submittedName>
</protein>
<name>A0ABZ1NEJ7_9NOCA</name>
<accession>A0ABZ1NEJ7</accession>
<dbReference type="EMBL" id="CP109527">
    <property type="protein sequence ID" value="WTY38173.1"/>
    <property type="molecule type" value="Genomic_DNA"/>
</dbReference>
<feature type="domain" description="DUF1990" evidence="1">
    <location>
        <begin position="7"/>
        <end position="167"/>
    </location>
</feature>
<dbReference type="PANTHER" id="PTHR34202:SF1">
    <property type="entry name" value="UPF0548 PROTEIN"/>
    <property type="match status" value="1"/>
</dbReference>
<evidence type="ECO:0000259" key="1">
    <source>
        <dbReference type="Pfam" id="PF09348"/>
    </source>
</evidence>
<dbReference type="GeneID" id="91374485"/>
<sequence length="170" mass="18666">MHEELTYAPAGATSPADEIWTGEFSGFRRFDATVVIGYGEPTWAAASEAVITWGIKRRSGFRIAPDVAVSTDAKYRISAGWGPVSVHEPVRVVAVVDTENRCGFAYGTLPGHPVSGEEAFVVHRDSAGTVSLTLRSLTRPAPTGPWRFAFPILLVAQRFYRRRYLRALVN</sequence>
<evidence type="ECO:0000313" key="3">
    <source>
        <dbReference type="Proteomes" id="UP001621418"/>
    </source>
</evidence>
<dbReference type="Pfam" id="PF09348">
    <property type="entry name" value="DUF1990"/>
    <property type="match status" value="1"/>
</dbReference>
<keyword evidence="3" id="KW-1185">Reference proteome</keyword>
<dbReference type="PIRSF" id="PIRSF010260">
    <property type="entry name" value="UCP010260"/>
    <property type="match status" value="1"/>
</dbReference>
<proteinExistence type="predicted"/>
<reference evidence="2 3" key="1">
    <citation type="submission" date="2022-10" db="EMBL/GenBank/DDBJ databases">
        <title>The complete genomes of actinobacterial strains from the NBC collection.</title>
        <authorList>
            <person name="Joergensen T.S."/>
            <person name="Alvarez Arevalo M."/>
            <person name="Sterndorff E.B."/>
            <person name="Faurdal D."/>
            <person name="Vuksanovic O."/>
            <person name="Mourched A.-S."/>
            <person name="Charusanti P."/>
            <person name="Shaw S."/>
            <person name="Blin K."/>
            <person name="Weber T."/>
        </authorList>
    </citation>
    <scope>NUCLEOTIDE SEQUENCE [LARGE SCALE GENOMIC DNA]</scope>
    <source>
        <strain evidence="2 3">NBC_01413</strain>
    </source>
</reference>
<dbReference type="InterPro" id="IPR014457">
    <property type="entry name" value="UCP010260"/>
</dbReference>
<dbReference type="RefSeq" id="WP_328659778.1">
    <property type="nucleotide sequence ID" value="NZ_CP108014.1"/>
</dbReference>
<gene>
    <name evidence="2" type="ORF">OG308_10205</name>
</gene>
<dbReference type="PANTHER" id="PTHR34202">
    <property type="entry name" value="UPF0548 PROTEIN"/>
    <property type="match status" value="1"/>
</dbReference>
<dbReference type="Proteomes" id="UP001621418">
    <property type="component" value="Chromosome"/>
</dbReference>